<dbReference type="InterPro" id="IPR000261">
    <property type="entry name" value="EH_dom"/>
</dbReference>
<keyword evidence="1" id="KW-0175">Coiled coil</keyword>
<reference evidence="4" key="1">
    <citation type="submission" date="2020-12" db="EMBL/GenBank/DDBJ databases">
        <title>Metabolic potential, ecology and presence of endohyphal bacteria is reflected in genomic diversity of Mucoromycotina.</title>
        <authorList>
            <person name="Muszewska A."/>
            <person name="Okrasinska A."/>
            <person name="Steczkiewicz K."/>
            <person name="Drgas O."/>
            <person name="Orlowska M."/>
            <person name="Perlinska-Lenart U."/>
            <person name="Aleksandrzak-Piekarczyk T."/>
            <person name="Szatraj K."/>
            <person name="Zielenkiewicz U."/>
            <person name="Pilsyk S."/>
            <person name="Malc E."/>
            <person name="Mieczkowski P."/>
            <person name="Kruszewska J.S."/>
            <person name="Biernat P."/>
            <person name="Pawlowska J."/>
        </authorList>
    </citation>
    <scope>NUCLEOTIDE SEQUENCE</scope>
    <source>
        <strain evidence="4">WA0000017839</strain>
    </source>
</reference>
<feature type="domain" description="EH" evidence="2">
    <location>
        <begin position="119"/>
        <end position="209"/>
    </location>
</feature>
<dbReference type="EMBL" id="JAEPRD010000221">
    <property type="protein sequence ID" value="KAG2193665.1"/>
    <property type="molecule type" value="Genomic_DNA"/>
</dbReference>
<dbReference type="GO" id="GO:0005886">
    <property type="term" value="C:plasma membrane"/>
    <property type="evidence" value="ECO:0007669"/>
    <property type="project" value="TreeGrafter"/>
</dbReference>
<dbReference type="GO" id="GO:0016197">
    <property type="term" value="P:endosomal transport"/>
    <property type="evidence" value="ECO:0007669"/>
    <property type="project" value="TreeGrafter"/>
</dbReference>
<comment type="caution">
    <text evidence="4">The sequence shown here is derived from an EMBL/GenBank/DDBJ whole genome shotgun (WGS) entry which is preliminary data.</text>
</comment>
<dbReference type="InterPro" id="IPR011992">
    <property type="entry name" value="EF-hand-dom_pair"/>
</dbReference>
<dbReference type="SMART" id="SM00054">
    <property type="entry name" value="EFh"/>
    <property type="match status" value="5"/>
</dbReference>
<name>A0A8H7QL46_9FUNG</name>
<evidence type="ECO:0000313" key="5">
    <source>
        <dbReference type="Proteomes" id="UP000603453"/>
    </source>
</evidence>
<dbReference type="GO" id="GO:0005509">
    <property type="term" value="F:calcium ion binding"/>
    <property type="evidence" value="ECO:0007669"/>
    <property type="project" value="InterPro"/>
</dbReference>
<dbReference type="AlphaFoldDB" id="A0A8H7QL46"/>
<organism evidence="4 5">
    <name type="scientific">Mucor saturninus</name>
    <dbReference type="NCBI Taxonomy" id="64648"/>
    <lineage>
        <taxon>Eukaryota</taxon>
        <taxon>Fungi</taxon>
        <taxon>Fungi incertae sedis</taxon>
        <taxon>Mucoromycota</taxon>
        <taxon>Mucoromycotina</taxon>
        <taxon>Mucoromycetes</taxon>
        <taxon>Mucorales</taxon>
        <taxon>Mucorineae</taxon>
        <taxon>Mucoraceae</taxon>
        <taxon>Mucor</taxon>
    </lineage>
</organism>
<dbReference type="SMART" id="SM00027">
    <property type="entry name" value="EH"/>
    <property type="match status" value="3"/>
</dbReference>
<evidence type="ECO:0000313" key="4">
    <source>
        <dbReference type="EMBL" id="KAG2193665.1"/>
    </source>
</evidence>
<evidence type="ECO:0000259" key="2">
    <source>
        <dbReference type="PROSITE" id="PS50031"/>
    </source>
</evidence>
<feature type="domain" description="EH" evidence="2">
    <location>
        <begin position="12"/>
        <end position="98"/>
    </location>
</feature>
<gene>
    <name evidence="4" type="ORF">INT47_002307</name>
</gene>
<dbReference type="PANTHER" id="PTHR11216">
    <property type="entry name" value="EH DOMAIN"/>
    <property type="match status" value="1"/>
</dbReference>
<feature type="coiled-coil region" evidence="1">
    <location>
        <begin position="396"/>
        <end position="430"/>
    </location>
</feature>
<feature type="domain" description="EH" evidence="2">
    <location>
        <begin position="264"/>
        <end position="345"/>
    </location>
</feature>
<dbReference type="Pfam" id="PF12763">
    <property type="entry name" value="EH"/>
    <property type="match status" value="3"/>
</dbReference>
<protein>
    <submittedName>
        <fullName evidence="4">Uncharacterized protein</fullName>
    </submittedName>
</protein>
<proteinExistence type="predicted"/>
<feature type="domain" description="EF-hand" evidence="3">
    <location>
        <begin position="263"/>
        <end position="298"/>
    </location>
</feature>
<dbReference type="Gene3D" id="1.10.238.10">
    <property type="entry name" value="EF-hand"/>
    <property type="match status" value="3"/>
</dbReference>
<dbReference type="Proteomes" id="UP000603453">
    <property type="component" value="Unassembled WGS sequence"/>
</dbReference>
<evidence type="ECO:0000256" key="1">
    <source>
        <dbReference type="SAM" id="Coils"/>
    </source>
</evidence>
<dbReference type="SUPFAM" id="SSF47473">
    <property type="entry name" value="EF-hand"/>
    <property type="match status" value="3"/>
</dbReference>
<dbReference type="InterPro" id="IPR002048">
    <property type="entry name" value="EF_hand_dom"/>
</dbReference>
<feature type="domain" description="EF-hand" evidence="3">
    <location>
        <begin position="151"/>
        <end position="186"/>
    </location>
</feature>
<evidence type="ECO:0000259" key="3">
    <source>
        <dbReference type="PROSITE" id="PS50222"/>
    </source>
</evidence>
<dbReference type="GO" id="GO:0006897">
    <property type="term" value="P:endocytosis"/>
    <property type="evidence" value="ECO:0007669"/>
    <property type="project" value="TreeGrafter"/>
</dbReference>
<dbReference type="CDD" id="cd00052">
    <property type="entry name" value="EH"/>
    <property type="match status" value="3"/>
</dbReference>
<keyword evidence="5" id="KW-1185">Reference proteome</keyword>
<sequence length="575" mass="64018">MSTPETFLNPQENHAYRELFKTADVDQKSFLAKNEAMLFFSKSGIPSAILEEFWQSVDEGDKNYITEPEFYIALKLIACAQNGVEPNYDIISTQVSMPQFKGIQIQPVSVTISPITASEREKYIAVFQTCYLVNGLLQGDEARNIFMKSKLPSDKLNWIWMLADTRNSGTLNKTEFIIAMHYISRCMTDPSFILPQTLPSQTYSEAAGRFNTPIHRHNTVKSPVIATRGTIQPILSPVTSHTTASSFNSRTNTTHSTVSLSPQEMNQYKPYFNELDTDNSGFIDADEAVYFFSHSRLSDAELGLIWEIADSRCLGKLDFHDFCVAMHLINMHHTPIQFTPSPTVPNRQLALQQQQAELDHRYELENTLVELKQQVIFEQKALETTQSHHQAEKQSIHQLELEVSHAKHEMEAAQRNAQEQEKILECEQQKRDELLGHSSSTTQSNTPNTVFLSSLPELTRAPSSFSGSSAMMSPRSDIGSPQVFDPFAGFKKLNGQPAAATGATAAAMANASIPNSKSVSKYGFDLSAFDALSVGDNNTSQKSSVNEDLASLFGSPIISSQTTTTKASDFDNIFM</sequence>
<dbReference type="GO" id="GO:0005737">
    <property type="term" value="C:cytoplasm"/>
    <property type="evidence" value="ECO:0007669"/>
    <property type="project" value="TreeGrafter"/>
</dbReference>
<accession>A0A8H7QL46</accession>
<dbReference type="PROSITE" id="PS50222">
    <property type="entry name" value="EF_HAND_2"/>
    <property type="match status" value="2"/>
</dbReference>
<dbReference type="PROSITE" id="PS50031">
    <property type="entry name" value="EH"/>
    <property type="match status" value="3"/>
</dbReference>
<dbReference type="OrthoDB" id="524326at2759"/>